<dbReference type="Proteomes" id="UP000471126">
    <property type="component" value="Unassembled WGS sequence"/>
</dbReference>
<keyword evidence="1 7" id="KW-0645">Protease</keyword>
<evidence type="ECO:0000259" key="6">
    <source>
        <dbReference type="Pfam" id="PF00413"/>
    </source>
</evidence>
<dbReference type="InterPro" id="IPR021190">
    <property type="entry name" value="Pept_M10A"/>
</dbReference>
<dbReference type="GO" id="GO:0004222">
    <property type="term" value="F:metalloendopeptidase activity"/>
    <property type="evidence" value="ECO:0007669"/>
    <property type="project" value="InterPro"/>
</dbReference>
<keyword evidence="3" id="KW-0378">Hydrolase</keyword>
<dbReference type="GO" id="GO:0031012">
    <property type="term" value="C:extracellular matrix"/>
    <property type="evidence" value="ECO:0007669"/>
    <property type="project" value="InterPro"/>
</dbReference>
<evidence type="ECO:0000313" key="8">
    <source>
        <dbReference type="Proteomes" id="UP000471126"/>
    </source>
</evidence>
<reference evidence="7 8" key="1">
    <citation type="submission" date="2019-12" db="EMBL/GenBank/DDBJ databases">
        <title>WGS of CPCC 203550 I12A-02606.</title>
        <authorList>
            <person name="Jiang Z."/>
        </authorList>
    </citation>
    <scope>NUCLEOTIDE SEQUENCE [LARGE SCALE GENOMIC DNA]</scope>
    <source>
        <strain evidence="7 8">I12A-02606</strain>
    </source>
</reference>
<accession>A0A6P0GJW6</accession>
<evidence type="ECO:0000256" key="3">
    <source>
        <dbReference type="ARBA" id="ARBA00022801"/>
    </source>
</evidence>
<evidence type="ECO:0000256" key="5">
    <source>
        <dbReference type="SAM" id="MobiDB-lite"/>
    </source>
</evidence>
<keyword evidence="4" id="KW-0862">Zinc</keyword>
<name>A0A6P0GJW6_9ACTN</name>
<dbReference type="GO" id="GO:0006508">
    <property type="term" value="P:proteolysis"/>
    <property type="evidence" value="ECO:0007669"/>
    <property type="project" value="UniProtKB-KW"/>
</dbReference>
<organism evidence="7 8">
    <name type="scientific">Geodermatophilus normandii</name>
    <dbReference type="NCBI Taxonomy" id="1137989"/>
    <lineage>
        <taxon>Bacteria</taxon>
        <taxon>Bacillati</taxon>
        <taxon>Actinomycetota</taxon>
        <taxon>Actinomycetes</taxon>
        <taxon>Geodermatophilales</taxon>
        <taxon>Geodermatophilaceae</taxon>
        <taxon>Geodermatophilus</taxon>
    </lineage>
</organism>
<dbReference type="Gene3D" id="3.40.390.10">
    <property type="entry name" value="Collagenase (Catalytic Domain)"/>
    <property type="match status" value="1"/>
</dbReference>
<keyword evidence="7" id="KW-0482">Metalloprotease</keyword>
<dbReference type="PRINTS" id="PR00138">
    <property type="entry name" value="MATRIXIN"/>
</dbReference>
<sequence length="327" mass="33677">MPPLPPAVPASPTAPASPTGRVPRWVLDEATGRAVDPAPWRAWEGGPPQPPRRRSPAVRGVLSVALVLVLSLGAAVLAGPRPWPWESGYASTSPDVPAPGVGATTDRPTPGHEAADAPLGTPAAAPATGTYAFVEHQSADATVPVAYDPCRPVHWVMRPDGAPPGATGLVEEALSRLSAATGLRFVLDGTTDEAWSQDRSPFQPDRYGDRWAPVLLTWATPDEVPALEGTVAGVGGSQAAAAGATWVYVTGAVAVDTGWTDTVAGSAEGRAAIRAILMHEFAHVLGLDHVDDPAELMHPEYRGQEGFGPGDLAGLAELGRGACVPGL</sequence>
<dbReference type="SUPFAM" id="SSF55486">
    <property type="entry name" value="Metalloproteases ('zincins'), catalytic domain"/>
    <property type="match status" value="1"/>
</dbReference>
<keyword evidence="2" id="KW-0479">Metal-binding</keyword>
<feature type="domain" description="Peptidase M10 metallopeptidase" evidence="6">
    <location>
        <begin position="253"/>
        <end position="303"/>
    </location>
</feature>
<feature type="compositionally biased region" description="Low complexity" evidence="5">
    <location>
        <begin position="10"/>
        <end position="19"/>
    </location>
</feature>
<evidence type="ECO:0000256" key="1">
    <source>
        <dbReference type="ARBA" id="ARBA00022670"/>
    </source>
</evidence>
<dbReference type="AlphaFoldDB" id="A0A6P0GJW6"/>
<dbReference type="InterPro" id="IPR001818">
    <property type="entry name" value="Pept_M10_metallopeptidase"/>
</dbReference>
<comment type="caution">
    <text evidence="7">The sequence shown here is derived from an EMBL/GenBank/DDBJ whole genome shotgun (WGS) entry which is preliminary data.</text>
</comment>
<evidence type="ECO:0000313" key="7">
    <source>
        <dbReference type="EMBL" id="NEM07643.1"/>
    </source>
</evidence>
<feature type="region of interest" description="Disordered" evidence="5">
    <location>
        <begin position="89"/>
        <end position="114"/>
    </location>
</feature>
<protein>
    <submittedName>
        <fullName evidence="7">Matrixin family metalloprotease</fullName>
    </submittedName>
</protein>
<evidence type="ECO:0000256" key="2">
    <source>
        <dbReference type="ARBA" id="ARBA00022723"/>
    </source>
</evidence>
<dbReference type="EMBL" id="JAAGWE010000029">
    <property type="protein sequence ID" value="NEM07643.1"/>
    <property type="molecule type" value="Genomic_DNA"/>
</dbReference>
<dbReference type="InterPro" id="IPR024079">
    <property type="entry name" value="MetalloPept_cat_dom_sf"/>
</dbReference>
<dbReference type="RefSeq" id="WP_163477712.1">
    <property type="nucleotide sequence ID" value="NZ_JAAGWE010000029.1"/>
</dbReference>
<gene>
    <name evidence="7" type="ORF">GCU54_16730</name>
</gene>
<evidence type="ECO:0000256" key="4">
    <source>
        <dbReference type="ARBA" id="ARBA00022833"/>
    </source>
</evidence>
<dbReference type="Pfam" id="PF00413">
    <property type="entry name" value="Peptidase_M10"/>
    <property type="match status" value="1"/>
</dbReference>
<proteinExistence type="predicted"/>
<dbReference type="GO" id="GO:0008270">
    <property type="term" value="F:zinc ion binding"/>
    <property type="evidence" value="ECO:0007669"/>
    <property type="project" value="InterPro"/>
</dbReference>
<feature type="region of interest" description="Disordered" evidence="5">
    <location>
        <begin position="1"/>
        <end position="55"/>
    </location>
</feature>